<accession>A0A0D1LCF6</accession>
<reference evidence="2 3" key="1">
    <citation type="submission" date="2015-01" db="EMBL/GenBank/DDBJ databases">
        <title>Genome sequence of Mycobacterium llatzerense and Mycobacterium immunogenum recovered from brain abscess.</title>
        <authorList>
            <person name="Greninger A.L."/>
            <person name="Langelier C."/>
            <person name="Cunningham G."/>
            <person name="Chiu C.Y."/>
            <person name="Miller S."/>
        </authorList>
    </citation>
    <scope>NUCLEOTIDE SEQUENCE [LARGE SCALE GENOMIC DNA]</scope>
    <source>
        <strain evidence="2 3">CLUC14</strain>
    </source>
</reference>
<name>A0A0D1LCF6_9MYCO</name>
<evidence type="ECO:0000313" key="2">
    <source>
        <dbReference type="EMBL" id="KIU18465.1"/>
    </source>
</evidence>
<keyword evidence="3" id="KW-1185">Reference proteome</keyword>
<proteinExistence type="predicted"/>
<comment type="caution">
    <text evidence="2">The sequence shown here is derived from an EMBL/GenBank/DDBJ whole genome shotgun (WGS) entry which is preliminary data.</text>
</comment>
<gene>
    <name evidence="2" type="ORF">TL10_03310</name>
</gene>
<organism evidence="2 3">
    <name type="scientific">Mycolicibacterium llatzerense</name>
    <dbReference type="NCBI Taxonomy" id="280871"/>
    <lineage>
        <taxon>Bacteria</taxon>
        <taxon>Bacillati</taxon>
        <taxon>Actinomycetota</taxon>
        <taxon>Actinomycetes</taxon>
        <taxon>Mycobacteriales</taxon>
        <taxon>Mycobacteriaceae</taxon>
        <taxon>Mycolicibacterium</taxon>
    </lineage>
</organism>
<keyword evidence="1" id="KW-0812">Transmembrane</keyword>
<dbReference type="RefSeq" id="WP_043984470.1">
    <property type="nucleotide sequence ID" value="NZ_JXST01000003.1"/>
</dbReference>
<dbReference type="EMBL" id="JXST01000003">
    <property type="protein sequence ID" value="KIU18465.1"/>
    <property type="molecule type" value="Genomic_DNA"/>
</dbReference>
<protein>
    <submittedName>
        <fullName evidence="2">Uncharacterized protein</fullName>
    </submittedName>
</protein>
<dbReference type="Proteomes" id="UP000032221">
    <property type="component" value="Unassembled WGS sequence"/>
</dbReference>
<sequence>MSTAMTATFPNLEFSSDAASGTLHGAPTMPVGALAWSLAEPEEPVVQRPLPASPASPVASTRTPRTRRVALVAMLFGGVTVVAALGAIALGADDSTSTPLAVVDHTRSAPYVAPAPAPMPTVNHVAAPAPVPVVNVVTAPVVAPPNAVAPAQPIAAPPVAETPTQQRQHWTWLRRILQQHHEDHQDQKH</sequence>
<dbReference type="AlphaFoldDB" id="A0A0D1LCF6"/>
<keyword evidence="1" id="KW-0472">Membrane</keyword>
<evidence type="ECO:0000256" key="1">
    <source>
        <dbReference type="SAM" id="Phobius"/>
    </source>
</evidence>
<dbReference type="OrthoDB" id="4642005at2"/>
<evidence type="ECO:0000313" key="3">
    <source>
        <dbReference type="Proteomes" id="UP000032221"/>
    </source>
</evidence>
<keyword evidence="1" id="KW-1133">Transmembrane helix</keyword>
<feature type="transmembrane region" description="Helical" evidence="1">
    <location>
        <begin position="69"/>
        <end position="92"/>
    </location>
</feature>
<dbReference type="PATRIC" id="fig|280871.6.peg.671"/>